<feature type="transmembrane region" description="Helical" evidence="12">
    <location>
        <begin position="156"/>
        <end position="181"/>
    </location>
</feature>
<dbReference type="Pfam" id="PF16214">
    <property type="entry name" value="AC_N"/>
    <property type="match status" value="1"/>
</dbReference>
<dbReference type="InterPro" id="IPR029787">
    <property type="entry name" value="Nucleotide_cyclase"/>
</dbReference>
<accession>A0A9P0H0H7</accession>
<sequence length="297" mass="33172">MQDTYLLWVCYVVLFFCCTYTAVSLPIGPTSLGLETRRVFPEGVWPILFALFLGYGMMPLRTWVAALFGAALPLIHVAVSAAVVDNFHQLLWQQIFPPLDIPRCSIRGKLGTSLDQTVDPDRGSLEDPVVTLASLIAISSPVDQFHFRLRSSSVHLYVFTAQPVAANVIIFSCANVIGLLLHSLMEHAQRRAFLDTRNCIAARLELEDENEKLVRETATVRAASARRNGNERRYQVTRRGAVPQDIYSKARKCQDNHCLRIKILGDCYYCVSGLPDPRSDHAKCCVEMGLDMIDAIA</sequence>
<dbReference type="Proteomes" id="UP001152798">
    <property type="component" value="Chromosome 3"/>
</dbReference>
<keyword evidence="11" id="KW-0456">Lyase</keyword>
<dbReference type="Gene3D" id="3.30.70.1230">
    <property type="entry name" value="Nucleotide cyclase"/>
    <property type="match status" value="1"/>
</dbReference>
<evidence type="ECO:0000256" key="1">
    <source>
        <dbReference type="ARBA" id="ARBA00001593"/>
    </source>
</evidence>
<evidence type="ECO:0000256" key="6">
    <source>
        <dbReference type="ARBA" id="ARBA00022741"/>
    </source>
</evidence>
<comment type="catalytic activity">
    <reaction evidence="1">
        <text>ATP = 3',5'-cyclic AMP + diphosphate</text>
        <dbReference type="Rhea" id="RHEA:15389"/>
        <dbReference type="ChEBI" id="CHEBI:30616"/>
        <dbReference type="ChEBI" id="CHEBI:33019"/>
        <dbReference type="ChEBI" id="CHEBI:58165"/>
        <dbReference type="EC" id="4.6.1.1"/>
    </reaction>
</comment>
<keyword evidence="4 12" id="KW-0812">Transmembrane</keyword>
<keyword evidence="10 12" id="KW-0472">Membrane</keyword>
<proteinExistence type="predicted"/>
<evidence type="ECO:0000256" key="11">
    <source>
        <dbReference type="ARBA" id="ARBA00023239"/>
    </source>
</evidence>
<feature type="transmembrane region" description="Helical" evidence="12">
    <location>
        <begin position="6"/>
        <end position="27"/>
    </location>
</feature>
<dbReference type="InterPro" id="IPR001054">
    <property type="entry name" value="A/G_cyclase"/>
</dbReference>
<keyword evidence="6" id="KW-0547">Nucleotide-binding</keyword>
<dbReference type="PANTHER" id="PTHR45627:SF26">
    <property type="entry name" value="ADENYLATE CYCLASE TYPE 1"/>
    <property type="match status" value="1"/>
</dbReference>
<dbReference type="PROSITE" id="PS50125">
    <property type="entry name" value="GUANYLATE_CYCLASE_2"/>
    <property type="match status" value="1"/>
</dbReference>
<evidence type="ECO:0000313" key="15">
    <source>
        <dbReference type="Proteomes" id="UP001152798"/>
    </source>
</evidence>
<keyword evidence="5" id="KW-0479">Metal-binding</keyword>
<dbReference type="GO" id="GO:0004016">
    <property type="term" value="F:adenylate cyclase activity"/>
    <property type="evidence" value="ECO:0007669"/>
    <property type="project" value="UniProtKB-EC"/>
</dbReference>
<dbReference type="GO" id="GO:0035556">
    <property type="term" value="P:intracellular signal transduction"/>
    <property type="evidence" value="ECO:0007669"/>
    <property type="project" value="InterPro"/>
</dbReference>
<evidence type="ECO:0000256" key="4">
    <source>
        <dbReference type="ARBA" id="ARBA00022692"/>
    </source>
</evidence>
<keyword evidence="15" id="KW-1185">Reference proteome</keyword>
<gene>
    <name evidence="14" type="ORF">NEZAVI_LOCUS4956</name>
</gene>
<organism evidence="14 15">
    <name type="scientific">Nezara viridula</name>
    <name type="common">Southern green stink bug</name>
    <name type="synonym">Cimex viridulus</name>
    <dbReference type="NCBI Taxonomy" id="85310"/>
    <lineage>
        <taxon>Eukaryota</taxon>
        <taxon>Metazoa</taxon>
        <taxon>Ecdysozoa</taxon>
        <taxon>Arthropoda</taxon>
        <taxon>Hexapoda</taxon>
        <taxon>Insecta</taxon>
        <taxon>Pterygota</taxon>
        <taxon>Neoptera</taxon>
        <taxon>Paraneoptera</taxon>
        <taxon>Hemiptera</taxon>
        <taxon>Heteroptera</taxon>
        <taxon>Panheteroptera</taxon>
        <taxon>Pentatomomorpha</taxon>
        <taxon>Pentatomoidea</taxon>
        <taxon>Pentatomidae</taxon>
        <taxon>Pentatominae</taxon>
        <taxon>Nezara</taxon>
    </lineage>
</organism>
<name>A0A9P0H0H7_NEZVI</name>
<evidence type="ECO:0000256" key="5">
    <source>
        <dbReference type="ARBA" id="ARBA00022723"/>
    </source>
</evidence>
<dbReference type="GO" id="GO:0009190">
    <property type="term" value="P:cyclic nucleotide biosynthetic process"/>
    <property type="evidence" value="ECO:0007669"/>
    <property type="project" value="InterPro"/>
</dbReference>
<dbReference type="GO" id="GO:0046872">
    <property type="term" value="F:metal ion binding"/>
    <property type="evidence" value="ECO:0007669"/>
    <property type="project" value="UniProtKB-KW"/>
</dbReference>
<evidence type="ECO:0000256" key="9">
    <source>
        <dbReference type="ARBA" id="ARBA00022989"/>
    </source>
</evidence>
<comment type="subcellular location">
    <subcellularLocation>
        <location evidence="2">Membrane</location>
        <topology evidence="2">Multi-pass membrane protein</topology>
    </subcellularLocation>
</comment>
<dbReference type="GO" id="GO:0007189">
    <property type="term" value="P:adenylate cyclase-activating G protein-coupled receptor signaling pathway"/>
    <property type="evidence" value="ECO:0007669"/>
    <property type="project" value="TreeGrafter"/>
</dbReference>
<dbReference type="GO" id="GO:0005886">
    <property type="term" value="C:plasma membrane"/>
    <property type="evidence" value="ECO:0007669"/>
    <property type="project" value="TreeGrafter"/>
</dbReference>
<dbReference type="EC" id="4.6.1.1" evidence="3"/>
<reference evidence="14" key="1">
    <citation type="submission" date="2022-01" db="EMBL/GenBank/DDBJ databases">
        <authorList>
            <person name="King R."/>
        </authorList>
    </citation>
    <scope>NUCLEOTIDE SEQUENCE</scope>
</reference>
<dbReference type="PANTHER" id="PTHR45627">
    <property type="entry name" value="ADENYLATE CYCLASE TYPE 1"/>
    <property type="match status" value="1"/>
</dbReference>
<feature type="transmembrane region" description="Helical" evidence="12">
    <location>
        <begin position="63"/>
        <end position="84"/>
    </location>
</feature>
<dbReference type="EMBL" id="OV725079">
    <property type="protein sequence ID" value="CAH1394454.1"/>
    <property type="molecule type" value="Genomic_DNA"/>
</dbReference>
<keyword evidence="8" id="KW-0460">Magnesium</keyword>
<evidence type="ECO:0000259" key="13">
    <source>
        <dbReference type="PROSITE" id="PS50125"/>
    </source>
</evidence>
<protein>
    <recommendedName>
        <fullName evidence="3">adenylate cyclase</fullName>
        <ecNumber evidence="3">4.6.1.1</ecNumber>
    </recommendedName>
</protein>
<evidence type="ECO:0000256" key="3">
    <source>
        <dbReference type="ARBA" id="ARBA00012201"/>
    </source>
</evidence>
<evidence type="ECO:0000256" key="7">
    <source>
        <dbReference type="ARBA" id="ARBA00022840"/>
    </source>
</evidence>
<dbReference type="GO" id="GO:0005524">
    <property type="term" value="F:ATP binding"/>
    <property type="evidence" value="ECO:0007669"/>
    <property type="project" value="UniProtKB-KW"/>
</dbReference>
<evidence type="ECO:0000313" key="14">
    <source>
        <dbReference type="EMBL" id="CAH1394454.1"/>
    </source>
</evidence>
<keyword evidence="9 12" id="KW-1133">Transmembrane helix</keyword>
<dbReference type="Pfam" id="PF00211">
    <property type="entry name" value="Guanylate_cyc"/>
    <property type="match status" value="1"/>
</dbReference>
<feature type="domain" description="Guanylate cyclase" evidence="13">
    <location>
        <begin position="258"/>
        <end position="297"/>
    </location>
</feature>
<evidence type="ECO:0000256" key="12">
    <source>
        <dbReference type="SAM" id="Phobius"/>
    </source>
</evidence>
<dbReference type="InterPro" id="IPR032628">
    <property type="entry name" value="AC_N"/>
</dbReference>
<evidence type="ECO:0000256" key="10">
    <source>
        <dbReference type="ARBA" id="ARBA00023136"/>
    </source>
</evidence>
<evidence type="ECO:0000256" key="8">
    <source>
        <dbReference type="ARBA" id="ARBA00022842"/>
    </source>
</evidence>
<dbReference type="SUPFAM" id="SSF55073">
    <property type="entry name" value="Nucleotide cyclase"/>
    <property type="match status" value="1"/>
</dbReference>
<evidence type="ECO:0000256" key="2">
    <source>
        <dbReference type="ARBA" id="ARBA00004141"/>
    </source>
</evidence>
<dbReference type="AlphaFoldDB" id="A0A9P0H0H7"/>
<keyword evidence="7" id="KW-0067">ATP-binding</keyword>
<feature type="transmembrane region" description="Helical" evidence="12">
    <location>
        <begin position="39"/>
        <end position="57"/>
    </location>
</feature>